<dbReference type="Pfam" id="PF17963">
    <property type="entry name" value="Big_9"/>
    <property type="match status" value="33"/>
</dbReference>
<dbReference type="SUPFAM" id="SSF63829">
    <property type="entry name" value="Calcium-dependent phosphotriesterase"/>
    <property type="match status" value="1"/>
</dbReference>
<dbReference type="InterPro" id="IPR000601">
    <property type="entry name" value="PKD_dom"/>
</dbReference>
<keyword evidence="4" id="KW-1185">Reference proteome</keyword>
<dbReference type="Pfam" id="PF25023">
    <property type="entry name" value="TEN_YD-shell"/>
    <property type="match status" value="2"/>
</dbReference>
<dbReference type="Gene3D" id="2.60.40.3440">
    <property type="match status" value="30"/>
</dbReference>
<dbReference type="Pfam" id="PF22352">
    <property type="entry name" value="K319L-like_PKD"/>
    <property type="match status" value="1"/>
</dbReference>
<reference evidence="3 4" key="1">
    <citation type="submission" date="2019-07" db="EMBL/GenBank/DDBJ databases">
        <title>Whole genome shotgun sequence of Brevifollis gellanilyticus NBRC 108608.</title>
        <authorList>
            <person name="Hosoyama A."/>
            <person name="Uohara A."/>
            <person name="Ohji S."/>
            <person name="Ichikawa N."/>
        </authorList>
    </citation>
    <scope>NUCLEOTIDE SEQUENCE [LARGE SCALE GENOMIC DNA]</scope>
    <source>
        <strain evidence="3 4">NBRC 108608</strain>
    </source>
</reference>
<dbReference type="Pfam" id="PF17957">
    <property type="entry name" value="Big_7"/>
    <property type="match status" value="1"/>
</dbReference>
<dbReference type="Proteomes" id="UP000321577">
    <property type="component" value="Unassembled WGS sequence"/>
</dbReference>
<dbReference type="RefSeq" id="WP_170266782.1">
    <property type="nucleotide sequence ID" value="NZ_BKAG01000018.1"/>
</dbReference>
<dbReference type="SMART" id="SM00089">
    <property type="entry name" value="PKD"/>
    <property type="match status" value="3"/>
</dbReference>
<sequence>MILPESLDINGNTTVTRELQVPGSPTLIRQGNTSIGAVITGTGSASPTNYQIRLNGRVAIGTFRSRVDAVTMPTVAVPPSPAGTRSVNVNGPGQNLGSWATIRNLTLNGNSGSYAVPAGNYGSFTAGGGSTFTIGVAGATTPSVYSFQSLTINGGGQIAVVGPVVVTIDTSLTMNGNSGTTANPFWLDLRLARCGVTLNGNVCLAANVTAPSGTVIINGGSRLEGSLICDRLTLNGNALLRLCDNTTPANQPPNALSQTLTTAEDNALAVTLTATDAENSTLTYSVLTQPAKGVLTGTPPALTYTPNANVSGTDSFTFHANDGTQNSDTATISLTITPVNDLPVAEAQSVSLAEDTPASIVLAASDVEGSALTYSVTTAPAHGTLSGTAPSLTYTPAADYHGTDSFVFRVNDGTADSALALVSLTITPVQDLPVASPLTASLLEDSSTTLALGGSDPDNDPLTAIVVTQPAHGTLGGTLPDLTYTPAENYFGADSFTYRVTDGSSNSAIVSVSLTVIGVNDAPVAQPKTVPLAEDTSAAFVLNASDVDGNPLAWTLVTTPAHGALSGTAPNLTYTPAPNFHGADGFTYSVSDGIESSDVVAVSFVVTPVNDGPVPVSDVATTPEDGPLQLVLRADDVDGDNLTWTLTTQPAHGTLSGTAPNLTYTPNANFSGTDSLSFEVTDGTVTATGTISIVVSPMNDLPTGQTLAFTGGEDGIFNFLLGGADADGDALTFTLLSMPAYGTLTDSLPSLSYVPNGNFHGTDGFSYVVSDGQGSSAPVTVTFTVTSINDVPEAHSQSLTTPEDTALPVTLAGTDADGDALTHVILSQPSHGTLSGAAPNLSYTPATNYSGADSFTYKVNDGTADSATATISISVGPINDRPAVNPIAVTTAEDEGVEIEPEAFDLDGDELTLSALTQPGHGTLTATASGWLYTPNANYNGTDSFSYRANDGLADSDAAIVTITITAVNDAPLAQAQSLTLDEDDVASVTLLGSDVEGSALTFEILTQPAHGTLSGAAPNLVYTPAAHFHGADSFTFRVNDGDLNSTPATISLQVESINDAPVADSQNLSLDEDGSLAITLDATDGDEDTLTYTLTQLPAHGTLSGTAPNVIYAPEANFHGTDSFAFTVSDGTAASSPAYVNLTIQPVNDTPVAQAASFTTNEDTAASIVLQATDIDEDTLTYTLVTQPAHGQISGTAPSLTYTPEANYHGADSFTFTVNDGTVDSTTVQISLTVQPVNDAPEAIAGTLTTPEDTSAALVLTATDAENEALTAQITLQPQHGTLSGTWPNYTYAPEANSHGTDEVRFRVSDGQAFSNIAAVVITVTPVNDAPTALAFAASTPEDTALPLVLTGNDVDGDTLTYAVTQQPQHGTLSGTAPNLTYTPEQNYHGPDSLAFTVSDGADTSAAALVTLTVGPENDAPEAYPLAFTLDEDSSVAITADGSDLDGDEITFEAVTTPQHGSLVATAEGWIYTPEANYHGSDSFTYRANDGLADSAPALVTLTIESVNDTPVANAVALSTDEDTALTGTLTGGDVDEDTLTFAISTAPQHGQVLLIDGDFTYTPHANLHGGDSFSFTVNDGTTSSTPALVSITVNPVNDVPVANATSITLAEDGSTLITLTGSDTENQTLTYLLVSQPGHGTLTGFAPHLTYTPEVDFHGADSFSFRVNDGLADSALATVSITVESVNDTPAAVAQSITVDEDSSAPVTLAGTDVDADSLTYTVTVPPAHGSLTGTAPNLIYTPNADYASTDTFSFTANDGTATSAAAVVSITVSPINDAPEAENVIATTAEDTPLSIVLPGSDPDQDALTYILSTLPTHGTVALIDDTVTYTPDADFHGADSFGFKVSDGQVLSAEATVQVTITPVNDAPVAQNLSVAGIEDTATQITLTGSDVDGDTLSYELLTAPAHGTATLAGSVVTYTPHAQFHGADSFTFRTSDGTLASASATVEIHVAPRNDAPVALAQEVTTQEDTAVPFVITGTDIDGDVLTYAIVTQPAHGTLSGTAPNLTYTPAADFNGSDSFTFTVADAELTSPPAAVTLVVGSENDAPVASPVTVTLAEDTPTTISAIVSDPENDTTTLQTIIQPAHGTLASTAGGWVYTPDANYFGSDSFTYRANDGMADSAPAVVTLTVTPVNDTPLAAAQSVNAVEDTSTLITLSGSDVEDSTLVFTIVSQPQHGTLLPSGTQWAYQPAADYHGSDAFTFTVTDSEGLVSIAATVSVTVNPVNDAPVALAQSLTTPEDTSLGITLTASDIENEALTYEVLSQPQHGSLSGTAPHLTYTPTANYHGSESFTFRVNDGTADSAQATINLTITSVNDTPVAAAQAVTSSEDTATSITLTGTDADGDTLTYAVSDQPQHGTLSGTAPELTYTPDANFHGSDSFSFTANDGTVSSAAAAVTLTITAENDAPMALAQSLGSAEDTALPVTLTATDADEDDLTYTVVTQPSHGVLSGTGAALTYTPAANYSGPDLFTFRASDGTASSAVASVEIVISPVNDAPVANAVTASTAEDTFVDILLTGTDVEGSALTFELTSAPEHGAVSLTGSVARYTPATNYHGADSFEFRAFDGAAHSAPVSASITITPANDAPLAVSQQASTPEDTALPLTLLGTDTDGDALTYAITSPPQHGALSGAAPNIIYTPAANYHGADSFAFTVSDADATSASALVILEIGPINDAPYVSDITVALDEDTTTEITPEGDDFDADELTFDIVAAPQHGSLTATATGWIYTPAADYHGADSFTYRANDGLADSAPALVSITVRPVNDAPTATTQSLVAVEDTPLSITLSGSDPENTALTFAITSQPSHGTVTVAGAAWTYTPALNYSGADSFTFTVTDEGGLASAPATVSLTVTPVNDAPSAQAQQLTLAEDTSLPVTLTGSDVDDAELTYTVLTAPAHGVLSGTLPALTYTPNADYHGTDSLVFIAQDGETDSVPATISLVITPVNDAPVALAQAVNAQEEIPLPITLTGTDADGDTLTYTITTQPAHGTLTGTGAQVTYQASANYFGADSFAFTVSDGTATSAAAQISISVTGINDAPVIATVPALTTNEDTALAGSLTVTDADEDPVTVAVTTAPTHGQVVFNGLSFTYTPGLNYHGSDSFAVKASDGELESAERVVSITVTPVNDAPVAANQSLVYVNGTPLFLPFAATDVDGDALTYRVVTPPTKGQVTALPRGTSFDLAYLPNAGGSGDDTVAFVANDGHVDSNQGIVTITLGSLFTSKTWTTTADFYEGSLDGLGAVGDKLAMELNAKSINFVHVPLNDGRLLRIDPDSGQIIGEFRTSPDGEHSLPSRTAVDQEGNLWVANRATNSLTMIAAPGSGRWVDRNGNGKLDTSTGIMDRKAWPVGGQPVDELIVTHVTLQVTTPNSLAVSYDNRVLVGGGGGWQWLSWPAANTLEIEPHRNLGGYGSIISTQGVHWSAGKFLRWPLSQKLAEVDLNGSWNDGTTPWCVAEAPDGHIWTASEPGAEVRKYTSDGRLVGKYKHGWPDAQGIVADHRGHIWVAHTHCGSTVGHLLPDGTLVGVVRTAGGPVAVDVDRSGRVWVIASRFIQRVDTNGGPFGSDGVTRLGAVDLTIPLPETSRAHSQFARPGQVLHSTEGTWTGVFDSGIVGAAWEPVRWNADVCNDGLVEVSAALSADGVTFGASQALTSLGAAPAGAGRYIQVQVHMAQNGSLVSPALKDITVGTTGAPVPVPAAGWSASAGDDFEASWPTPMKLRGQFCHADQPGYEAATYLWTKVSGPGQLIVNGSGPEPLVNFTASGDYVLRFSVTVDGLTQTDDVNVKLRPVNQPPAISLRQRHYLRGFSDVFQIRPEITDDGQGSAALSATWQLLSGPPGATATFTAVPASGVGAVDVTIGGSTSFPYSGLAEYLFKVTATDGQLANTQVISMRRALINASEAPSGMISWWEMNDAGEEHVHGNTIFPEQNARFVTNSGTRALELLGTNDRARAFASESLNSSVNGQGFSFEFWINDAQSTTGNYTTVRPIMGWSSATGYTTHLAMTRTSASVGTLNLKLLGLDGATRDLVGTIPSTTLTGSYPLMHVVATYDSATKTANLMVNDVVIATQTFSSLILDTSGDFVLGSPVSGGASFGGYLKHVRLYDRALTEDESYTIWKGALDGMSPPDNNTPPVPSAGEDIVFQPENYNLVANGQGVWPVISITGSVSDDGRTNLTPGTKTTWRFIYPRSNISGAGTTPPFSNVNGLTTDVTIYSSGVYLLELTAEDGSFTRRDYRVLRAGRLTNSSSGGGAGSVSPDLLAWWPFMEGSRYDIIGQKPVDLHYDAVLDDTKLTFDGARDYGQVAPSPTFDFTDKPGFSMEFNSVDSNQTTGPISGDAWFAWQKSGQNVISLRRFYLGGSSWKLRVDGFKADGQPFFLEAPWTVVSNAGNNYSEYHHSWTYDRATGRMALAQNGYVRAEAIVGDIRLPDAATTLYIGGVPGEAVSMKGWLDDVCIYGRSLSDQDTYDISRYNNVGKQLFITNKAPVVNAGPDLILGNGPQTINLQGLVTDDGLPVGYPIKSTWSMLRTSYGGSVPFANINSPTSSITLPANGTYLMQLMADDGERYSTDIVHIQVGSQARSPVPDGAVAWWPFDGSSKDVIQGINAELRYGARMIVSWPGGGSGLMLTLGSPSSNATDHAFVSPNAGLDFTGTDGFTCEFWATDQSAVTATAPNNKVPVITWHNGQQVTLQLSRQYNATAGSSQYLTLEYRNAQGQMQSIGAVRPLYTSIQGFATTPLHVAITHDKATGELVLYAGGTVLASVISPGIQMPSSSDTMYLGTAPGTTLNQSGIIDELTLYNRALSFFEINEINNIPSAWGKLADDGNLAPVVDAGPNRDVLTSGGSITLTGTVTDDGLPSNSTVRTTWSVIDYPGSTPTLGTPNATSTTMTVPSDGYYILQLSADDGTRISKDTVIVRVGRNAGIKAPTGLAAWWPFNGDGSELVRNMKAELSSGVEFNSYAGVNGHLTLVGSDIVHVPADHTLDFSSSPGFSVEFGLQDSMQFSSGTALPRVIPWLTWSNGSQVVLRIKRHSTTIGDLGRQGVITLEYLTSAGVPQSVSLSPNQRWDFSRFLLTYDKASGTASLYSNGLVIGTAQIGSIQLPSATSEMNVGWKPNMDTQQFSGYVDELSLYARALTADESALLASATVWGKEPLDGNQAPLALTGGNFSGSSGTNVPITSTASDDGLPAAYGLATKWTSVTTGSSVTFGNSAAQNTTFNSFSSMGLAVLRQDAQDGALTTPAYAEFRFTNTSAAAVPANLVAWWPFNVSLYDVAGTNHLVTTYGRPAWAGDSLVGAHVSFDGTDDRLVITPNAAISFTGAPGFTAEALVYDNASHVAGSEVPWLVWHDGTRAIMRLHRITTSSSTDYYGTMALDYIDSTNTEQTILLTPSERADTRRHIALTYDATSGEIRYYSAGTLKSTTTVGSIRLPAGTDTLHIANAPGDTRFWRGGIDELSLYSRALTQTEINGLVTASTARQGKVSPARNQTPQVKINVPLTVRVGDIVNITANAQDDGLPAGSSLSYAWTISSGPFSVTPSSATSASTTAVFAEAGIHRIECAVSEGQRTGLGSVDIRVLPPLVNVTPSVTLSAPAIVQLPASGHASVVATDDALPAGSSLSYTWSKVSGPGTVTFSASTSAATQMTFSLAGTYVIAAAVSDGDLTTNVQATVTVQAAPPNRAPTISWISPSPTTALITNQSLTLKAAAQDVDDNITHVQFFDGSTLLATDTTQPYEHTITNVAEGPHAYSAKVTSAGGQTATTVTLALTALTPEDPNHEEIVIITAPTDGTVITAPTSIRATIDVQNGYRWVLQRRLTGARNAIWQTFATGEYSGILTDQAISSFDPTLLENGSWDIKLQAHKRNGVYYETVPTTVQVDGAMKLGQFTLAFEDFTLDVPGIPISVTRSYDSRIAATGRPGDFGPGWRVGMRSVTISKSGTLGEGWYHSLAGFADVSWFPLPIYNLSPVGKKRVVVTFPDGRCEIFETTVVTANSSGITVGPVSIPATDSSNQYGSPINVANIGFKPVGPSRGTLRIAGTESASRFVNVGGALGDVDLRLESNLFNTFDASTFIFTDDDGTEYTINESTGLQKVRDRNANELTIATNQIAHSNGQKVLFTRDTAGRVTAITDPAGKQILYTYNTLGTLGTVTDRVNNVTTFQYQNSSFPYYLTGIIDPRGIQAIRTEYDTAGRMIRQLDADGNPIQIQHNVTARTQRITDRLGHATVHTFDERGNITRTVDALGGVILRTYDANDREITTTDPLGHTTSRTYDAQNNVLTETNPLGHITRYTYNSKKQPLTITDPLGRVTSMAYDNQGNMTSETDALGRTTGFVPTSNGSISRLQVPGGMTYDFTLDGNGNRTSQIMRGTDGKVAAYQTFTYNSVGDTTGQSDYLVPANATDVVAATKLRDNVHTYDAEGNMTATQIRDALGNVLQSQSWTYNANGDEVTYTDPMGKVSTEEYDNQGRSIRSTYTDNTESQLEYDAEGNITRSVNRSGGVMTYEFDALGRQTQISNVDGTFSTVVFDAAGREISKTNELGQTTTLTYDDADHLLTETNAAGETVTHTLDAADQNTAVTDALNRTTSTVLDLVGRPTRITHPDGSFTSIGYNSANQAITRTDEAGNTTHFDYDPQGRLLGVVDAMNHGTNMVYDSVGRLQSWTDAEGNSTSYTHDTLGRRTSRTLPGNQTEHFTWDSMGRLQTHTDFNGFTTSYFYDADHYLVEKRADPGHPSLSLPHAAAKVLFTYNAFGEPATAEVRNANGTVIHSQIWSYDDYGRLTGTSTPHGNLGYTHDGLGQVSGLATSHAEGPQLAYERDDANRLAAINDLRTQPSKQTSYGYTLTGALNQMTAANGMRHSMTYNTRDFVNSLNVTDAASAGIESFNYTLNALGQRERIDEGNGRVVQFQRDPLGRLTHEQISNAGPASSGILGYSHNSVGYRTARTSTQPAVPAQSLTLNANGQVAGVSYDSNGNTLAANGNTDVYDFEDRLIRRTKLDGTIIDFVYDANGQRVEKRMTGRQPLGYLIDTQSPSGWPQCVAEVAWTGTEWQPLTTYTYGAAGPISQWNHIQGEHYFLRDAHGSIRALVDANGQVVSAMDYDSHGVPLSVTPAGAPKSALGYNGEHFDADLGLVYLRARWYDPMLGRFHTRDPYQGMFEDPMSLQGYLFAHGDPESFIDPSGNLTLADALTTLRIQIKRINDSIVKLDKIVNPAIQVVTAIEVLKNYASTGDSILQHGFQGKPGDFFKWGRMTLSMLPALKYQYAQLKILKNEKQKSGAVNSLRRWSYFGQLQKALATSKRNAIASGHTFIVKSNGLPDLTPNASASIFLKGGLTGRRSTDNTRSQAQARRATGTWHHHEVMGIMQSVDVTAHSAVSHHGGVYFWSLCNNKTYKK</sequence>
<dbReference type="Pfam" id="PF13385">
    <property type="entry name" value="Laminin_G_3"/>
    <property type="match status" value="3"/>
</dbReference>
<keyword evidence="1" id="KW-0677">Repeat</keyword>
<evidence type="ECO:0000259" key="2">
    <source>
        <dbReference type="PROSITE" id="PS50093"/>
    </source>
</evidence>
<dbReference type="Gene3D" id="2.60.40.10">
    <property type="entry name" value="Immunoglobulins"/>
    <property type="match status" value="6"/>
</dbReference>
<dbReference type="InterPro" id="IPR006530">
    <property type="entry name" value="YD"/>
</dbReference>
<dbReference type="Pfam" id="PF05593">
    <property type="entry name" value="RHS_repeat"/>
    <property type="match status" value="4"/>
</dbReference>
<dbReference type="Gene3D" id="2.180.10.10">
    <property type="entry name" value="RHS repeat-associated core"/>
    <property type="match status" value="4"/>
</dbReference>
<dbReference type="InterPro" id="IPR051561">
    <property type="entry name" value="FRAS1_ECM"/>
</dbReference>
<evidence type="ECO:0000313" key="3">
    <source>
        <dbReference type="EMBL" id="GEP43499.1"/>
    </source>
</evidence>
<comment type="caution">
    <text evidence="3">The sequence shown here is derived from an EMBL/GenBank/DDBJ whole genome shotgun (WGS) entry which is preliminary data.</text>
</comment>
<organism evidence="3 4">
    <name type="scientific">Brevifollis gellanilyticus</name>
    <dbReference type="NCBI Taxonomy" id="748831"/>
    <lineage>
        <taxon>Bacteria</taxon>
        <taxon>Pseudomonadati</taxon>
        <taxon>Verrucomicrobiota</taxon>
        <taxon>Verrucomicrobiia</taxon>
        <taxon>Verrucomicrobiales</taxon>
        <taxon>Verrucomicrobiaceae</taxon>
    </lineage>
</organism>
<gene>
    <name evidence="3" type="ORF">BGE01nite_27900</name>
</gene>
<dbReference type="InterPro" id="IPR011042">
    <property type="entry name" value="6-blade_b-propeller_TolB-like"/>
</dbReference>
<dbReference type="PROSITE" id="PS50093">
    <property type="entry name" value="PKD"/>
    <property type="match status" value="1"/>
</dbReference>
<dbReference type="InterPro" id="IPR013783">
    <property type="entry name" value="Ig-like_fold"/>
</dbReference>
<dbReference type="InterPro" id="IPR022385">
    <property type="entry name" value="Rhs_assc_core"/>
</dbReference>
<dbReference type="NCBIfam" id="NF012211">
    <property type="entry name" value="tand_rpt_95"/>
    <property type="match status" value="32"/>
</dbReference>
<dbReference type="GO" id="GO:0009653">
    <property type="term" value="P:anatomical structure morphogenesis"/>
    <property type="evidence" value="ECO:0007669"/>
    <property type="project" value="TreeGrafter"/>
</dbReference>
<proteinExistence type="predicted"/>
<dbReference type="PANTHER" id="PTHR45739:SF8">
    <property type="entry name" value="FRAS1-RELATED EXTRACELLULAR MATRIX PROTEIN 1"/>
    <property type="match status" value="1"/>
</dbReference>
<dbReference type="InterPro" id="IPR022409">
    <property type="entry name" value="PKD/Chitinase_dom"/>
</dbReference>
<accession>A0A512M9T4</accession>
<evidence type="ECO:0000256" key="1">
    <source>
        <dbReference type="ARBA" id="ARBA00022737"/>
    </source>
</evidence>
<dbReference type="NCBIfam" id="TIGR03696">
    <property type="entry name" value="Rhs_assc_core"/>
    <property type="match status" value="1"/>
</dbReference>
<dbReference type="InterPro" id="IPR056823">
    <property type="entry name" value="TEN-like_YD-shell"/>
</dbReference>
<dbReference type="Gene3D" id="2.120.10.30">
    <property type="entry name" value="TolB, C-terminal domain"/>
    <property type="match status" value="1"/>
</dbReference>
<dbReference type="Gene3D" id="2.60.120.200">
    <property type="match status" value="5"/>
</dbReference>
<protein>
    <recommendedName>
        <fullName evidence="2">PKD domain-containing protein</fullName>
    </recommendedName>
</protein>
<dbReference type="EMBL" id="BKAG01000018">
    <property type="protein sequence ID" value="GEP43499.1"/>
    <property type="molecule type" value="Genomic_DNA"/>
</dbReference>
<dbReference type="InterPro" id="IPR013320">
    <property type="entry name" value="ConA-like_dom_sf"/>
</dbReference>
<evidence type="ECO:0000313" key="4">
    <source>
        <dbReference type="Proteomes" id="UP000321577"/>
    </source>
</evidence>
<dbReference type="NCBIfam" id="TIGR01643">
    <property type="entry name" value="YD_repeat_2x"/>
    <property type="match status" value="12"/>
</dbReference>
<name>A0A512M9T4_9BACT</name>
<dbReference type="CDD" id="cd11304">
    <property type="entry name" value="Cadherin_repeat"/>
    <property type="match status" value="3"/>
</dbReference>
<dbReference type="Gene3D" id="2.60.40.2810">
    <property type="match status" value="2"/>
</dbReference>
<dbReference type="SUPFAM" id="SSF49899">
    <property type="entry name" value="Concanavalin A-like lectins/glucanases"/>
    <property type="match status" value="5"/>
</dbReference>
<feature type="domain" description="PKD" evidence="2">
    <location>
        <begin position="5592"/>
        <end position="5681"/>
    </location>
</feature>
<dbReference type="PANTHER" id="PTHR45739">
    <property type="entry name" value="MATRIX PROTEIN, PUTATIVE-RELATED"/>
    <property type="match status" value="1"/>
</dbReference>
<dbReference type="InterPro" id="IPR031325">
    <property type="entry name" value="RHS_repeat"/>
</dbReference>